<dbReference type="AlphaFoldDB" id="A0A117PDV1"/>
<keyword evidence="3" id="KW-1185">Reference proteome</keyword>
<evidence type="ECO:0000313" key="2">
    <source>
        <dbReference type="EMBL" id="KUN71739.1"/>
    </source>
</evidence>
<evidence type="ECO:0000313" key="3">
    <source>
        <dbReference type="Proteomes" id="UP000054375"/>
    </source>
</evidence>
<evidence type="ECO:0000256" key="1">
    <source>
        <dbReference type="SAM" id="MobiDB-lite"/>
    </source>
</evidence>
<dbReference type="Gene3D" id="1.10.287.1060">
    <property type="entry name" value="ESAT-6-like"/>
    <property type="match status" value="1"/>
</dbReference>
<comment type="caution">
    <text evidence="2">The sequence shown here is derived from an EMBL/GenBank/DDBJ whole genome shotgun (WGS) entry which is preliminary data.</text>
</comment>
<sequence>MSGATDIDDPAALHRAGTGARETAGQTRTAGAHPVDETRSAARDLSGGNWSGGLGGALDGLAQTWSSQVSALAAKCDSLAGQCGDSGLLYQNTEATNTQTMRSLSAGSSPFG</sequence>
<feature type="region of interest" description="Disordered" evidence="1">
    <location>
        <begin position="1"/>
        <end position="48"/>
    </location>
</feature>
<evidence type="ECO:0008006" key="4">
    <source>
        <dbReference type="Google" id="ProtNLM"/>
    </source>
</evidence>
<dbReference type="Proteomes" id="UP000054375">
    <property type="component" value="Unassembled WGS sequence"/>
</dbReference>
<accession>A0A117PDV1</accession>
<proteinExistence type="predicted"/>
<gene>
    <name evidence="2" type="ORF">AQJ54_03020</name>
</gene>
<organism evidence="2 3">
    <name type="scientific">Streptomyces griseorubiginosus</name>
    <dbReference type="NCBI Taxonomy" id="67304"/>
    <lineage>
        <taxon>Bacteria</taxon>
        <taxon>Bacillati</taxon>
        <taxon>Actinomycetota</taxon>
        <taxon>Actinomycetes</taxon>
        <taxon>Kitasatosporales</taxon>
        <taxon>Streptomycetaceae</taxon>
        <taxon>Streptomyces</taxon>
    </lineage>
</organism>
<protein>
    <recommendedName>
        <fullName evidence="4">Excreted virulence factor EspC (Type VII ESX diderm)</fullName>
    </recommendedName>
</protein>
<accession>A0A101SCH4</accession>
<reference evidence="2 3" key="1">
    <citation type="submission" date="2015-10" db="EMBL/GenBank/DDBJ databases">
        <title>Draft genome sequence of Streptomyces griseorubiginosus DSM 40469, type strain for the species Streptomyces griseorubiginosus.</title>
        <authorList>
            <person name="Ruckert C."/>
            <person name="Winkler A."/>
            <person name="Kalinowski J."/>
            <person name="Kampfer P."/>
            <person name="Glaeser S."/>
        </authorList>
    </citation>
    <scope>NUCLEOTIDE SEQUENCE [LARGE SCALE GENOMIC DNA]</scope>
    <source>
        <strain evidence="2 3">DSM 40469</strain>
    </source>
</reference>
<dbReference type="RefSeq" id="WP_062023896.1">
    <property type="nucleotide sequence ID" value="NZ_JBIBHB010000002.1"/>
</dbReference>
<dbReference type="EMBL" id="LMWV01000002">
    <property type="protein sequence ID" value="KUN71739.1"/>
    <property type="molecule type" value="Genomic_DNA"/>
</dbReference>
<name>A0A117PDV1_9ACTN</name>